<gene>
    <name evidence="3" type="ORF">GNC22_002524</name>
</gene>
<dbReference type="EMBL" id="DAASTR010000019">
    <property type="protein sequence ID" value="HAE6982351.1"/>
    <property type="molecule type" value="Genomic_DNA"/>
</dbReference>
<evidence type="ECO:0000313" key="3">
    <source>
        <dbReference type="EMBL" id="HAE6982351.1"/>
    </source>
</evidence>
<evidence type="ECO:0000256" key="1">
    <source>
        <dbReference type="SAM" id="SignalP"/>
    </source>
</evidence>
<reference evidence="3" key="1">
    <citation type="journal article" date="2018" name="Genome Biol.">
        <title>SKESA: strategic k-mer extension for scrupulous assemblies.</title>
        <authorList>
            <person name="Souvorov A."/>
            <person name="Agarwala R."/>
            <person name="Lipman D.J."/>
        </authorList>
    </citation>
    <scope>NUCLEOTIDE SEQUENCE</scope>
    <source>
        <strain evidence="3">DMS 52/76</strain>
    </source>
</reference>
<feature type="signal peptide" evidence="1">
    <location>
        <begin position="1"/>
        <end position="23"/>
    </location>
</feature>
<dbReference type="Gene3D" id="1.20.1270.180">
    <property type="match status" value="1"/>
</dbReference>
<name>A0A735K1Q4_SALEB</name>
<feature type="domain" description="Lysozyme inhibitor LprI-like N-terminal" evidence="2">
    <location>
        <begin position="28"/>
        <end position="103"/>
    </location>
</feature>
<reference evidence="3" key="2">
    <citation type="submission" date="2018-07" db="EMBL/GenBank/DDBJ databases">
        <authorList>
            <consortium name="NCBI Pathogen Detection Project"/>
        </authorList>
    </citation>
    <scope>NUCLEOTIDE SEQUENCE</scope>
    <source>
        <strain evidence="3">DMS 52/76</strain>
    </source>
</reference>
<accession>A0A735K1Q4</accession>
<dbReference type="Pfam" id="PF07007">
    <property type="entry name" value="LprI"/>
    <property type="match status" value="1"/>
</dbReference>
<keyword evidence="1" id="KW-0732">Signal</keyword>
<dbReference type="GO" id="GO:0005576">
    <property type="term" value="C:extracellular region"/>
    <property type="evidence" value="ECO:0007669"/>
    <property type="project" value="TreeGrafter"/>
</dbReference>
<dbReference type="AlphaFoldDB" id="A0A735K1Q4"/>
<organism evidence="3">
    <name type="scientific">Salmonella paratyphi B</name>
    <name type="common">Salmonella enterica subsp. enterica serovar Paratyphi B</name>
    <dbReference type="NCBI Taxonomy" id="57045"/>
    <lineage>
        <taxon>Bacteria</taxon>
        <taxon>Pseudomonadati</taxon>
        <taxon>Pseudomonadota</taxon>
        <taxon>Gammaproteobacteria</taxon>
        <taxon>Enterobacterales</taxon>
        <taxon>Enterobacteriaceae</taxon>
        <taxon>Salmonella</taxon>
    </lineage>
</organism>
<comment type="caution">
    <text evidence="3">The sequence shown here is derived from an EMBL/GenBank/DDBJ whole genome shotgun (WGS) entry which is preliminary data.</text>
</comment>
<dbReference type="InterPro" id="IPR052755">
    <property type="entry name" value="Lysozyme_Inhibitor_LprI"/>
</dbReference>
<protein>
    <submittedName>
        <fullName evidence="3">DUF1311 domain-containing protein</fullName>
    </submittedName>
</protein>
<feature type="chain" id="PRO_5028109770" evidence="1">
    <location>
        <begin position="24"/>
        <end position="271"/>
    </location>
</feature>
<proteinExistence type="predicted"/>
<sequence length="271" mass="31256">MMNTSIKKILLILSLTICSTSYAASFDCKQAKSNTEKMICSNYKLNRLDDFLDKNYKIAMKSAMPDNVKSRIKQSQVEWLGKRDTCGDAQCVQDMYSKRIDYLWDECFDYIRGRIEYVKYTEAMDVINKEENAKNNKSPEDIIKSFSVKHGGQIHDLGYTESQLKSTIFINLDGYVKYSTLENYLSLMYELPGFKSLDKINYKDYLGFRIKISGQPYTGFVLREEDEELYLSGLVSGNEVIEPITVRDVRGLSSVFMSYASYAINKDKFNP</sequence>
<dbReference type="InterPro" id="IPR009739">
    <property type="entry name" value="LprI-like_N"/>
</dbReference>
<dbReference type="PANTHER" id="PTHR37549:SF1">
    <property type="entry name" value="LIPOPROTEIN LPRI"/>
    <property type="match status" value="1"/>
</dbReference>
<evidence type="ECO:0000259" key="2">
    <source>
        <dbReference type="Pfam" id="PF07007"/>
    </source>
</evidence>
<dbReference type="PANTHER" id="PTHR37549">
    <property type="entry name" value="LIPOPROTEIN LPRI"/>
    <property type="match status" value="1"/>
</dbReference>